<dbReference type="SUPFAM" id="SSF50998">
    <property type="entry name" value="Quinoprotein alcohol dehydrogenase-like"/>
    <property type="match status" value="1"/>
</dbReference>
<keyword evidence="1 6" id="KW-0853">WD repeat</keyword>
<dbReference type="RefSeq" id="WP_210657747.1">
    <property type="nucleotide sequence ID" value="NZ_JAGKQQ010000001.1"/>
</dbReference>
<protein>
    <submittedName>
        <fullName evidence="10">PQQ-binding-like beta-propeller repeat protein</fullName>
    </submittedName>
</protein>
<dbReference type="Gene3D" id="2.130.10.10">
    <property type="entry name" value="YVTN repeat-like/Quinoprotein amine dehydrogenase"/>
    <property type="match status" value="3"/>
</dbReference>
<keyword evidence="2 7" id="KW-0349">Heme</keyword>
<feature type="repeat" description="WD" evidence="6">
    <location>
        <begin position="426"/>
        <end position="467"/>
    </location>
</feature>
<dbReference type="EMBL" id="JAGKQQ010000001">
    <property type="protein sequence ID" value="MBP3958083.1"/>
    <property type="molecule type" value="Genomic_DNA"/>
</dbReference>
<evidence type="ECO:0000313" key="11">
    <source>
        <dbReference type="Proteomes" id="UP000676565"/>
    </source>
</evidence>
<feature type="domain" description="Cytochrome c" evidence="9">
    <location>
        <begin position="22"/>
        <end position="121"/>
    </location>
</feature>
<evidence type="ECO:0000256" key="7">
    <source>
        <dbReference type="PROSITE-ProRule" id="PRU00433"/>
    </source>
</evidence>
<dbReference type="InterPro" id="IPR009056">
    <property type="entry name" value="Cyt_c-like_dom"/>
</dbReference>
<gene>
    <name evidence="10" type="ORF">J8F10_22760</name>
</gene>
<evidence type="ECO:0000256" key="8">
    <source>
        <dbReference type="SAM" id="SignalP"/>
    </source>
</evidence>
<dbReference type="Proteomes" id="UP000676565">
    <property type="component" value="Unassembled WGS sequence"/>
</dbReference>
<dbReference type="PROSITE" id="PS50082">
    <property type="entry name" value="WD_REPEATS_2"/>
    <property type="match status" value="2"/>
</dbReference>
<reference evidence="10 11" key="1">
    <citation type="submission" date="2021-04" db="EMBL/GenBank/DDBJ databases">
        <authorList>
            <person name="Ivanova A."/>
        </authorList>
    </citation>
    <scope>NUCLEOTIDE SEQUENCE [LARGE SCALE GENOMIC DNA]</scope>
    <source>
        <strain evidence="10 11">G18</strain>
    </source>
</reference>
<feature type="chain" id="PRO_5045167446" evidence="8">
    <location>
        <begin position="27"/>
        <end position="476"/>
    </location>
</feature>
<evidence type="ECO:0000313" key="10">
    <source>
        <dbReference type="EMBL" id="MBP3958083.1"/>
    </source>
</evidence>
<name>A0ABS5BWN3_9BACT</name>
<dbReference type="PROSITE" id="PS00678">
    <property type="entry name" value="WD_REPEATS_1"/>
    <property type="match status" value="1"/>
</dbReference>
<keyword evidence="8" id="KW-0732">Signal</keyword>
<dbReference type="InterPro" id="IPR001680">
    <property type="entry name" value="WD40_rpt"/>
</dbReference>
<organism evidence="10 11">
    <name type="scientific">Gemmata palustris</name>
    <dbReference type="NCBI Taxonomy" id="2822762"/>
    <lineage>
        <taxon>Bacteria</taxon>
        <taxon>Pseudomonadati</taxon>
        <taxon>Planctomycetota</taxon>
        <taxon>Planctomycetia</taxon>
        <taxon>Gemmatales</taxon>
        <taxon>Gemmataceae</taxon>
        <taxon>Gemmata</taxon>
    </lineage>
</organism>
<dbReference type="PANTHER" id="PTHR44129">
    <property type="entry name" value="WD REPEAT-CONTAINING PROTEIN POP1"/>
    <property type="match status" value="1"/>
</dbReference>
<dbReference type="Pfam" id="PF07635">
    <property type="entry name" value="PSCyt1"/>
    <property type="match status" value="1"/>
</dbReference>
<evidence type="ECO:0000256" key="2">
    <source>
        <dbReference type="ARBA" id="ARBA00022617"/>
    </source>
</evidence>
<dbReference type="InterPro" id="IPR011429">
    <property type="entry name" value="Cyt_c_Planctomycete-type"/>
</dbReference>
<comment type="caution">
    <text evidence="10">The sequence shown here is derived from an EMBL/GenBank/DDBJ whole genome shotgun (WGS) entry which is preliminary data.</text>
</comment>
<proteinExistence type="predicted"/>
<evidence type="ECO:0000256" key="1">
    <source>
        <dbReference type="ARBA" id="ARBA00022574"/>
    </source>
</evidence>
<dbReference type="InterPro" id="IPR015943">
    <property type="entry name" value="WD40/YVTN_repeat-like_dom_sf"/>
</dbReference>
<evidence type="ECO:0000256" key="3">
    <source>
        <dbReference type="ARBA" id="ARBA00022723"/>
    </source>
</evidence>
<dbReference type="SMART" id="SM00320">
    <property type="entry name" value="WD40"/>
    <property type="match status" value="6"/>
</dbReference>
<dbReference type="InterPro" id="IPR050349">
    <property type="entry name" value="WD_LIS1/nudF_dynein_reg"/>
</dbReference>
<dbReference type="PROSITE" id="PS51007">
    <property type="entry name" value="CYTC"/>
    <property type="match status" value="1"/>
</dbReference>
<dbReference type="Gene3D" id="1.10.760.10">
    <property type="entry name" value="Cytochrome c-like domain"/>
    <property type="match status" value="1"/>
</dbReference>
<feature type="repeat" description="WD" evidence="6">
    <location>
        <begin position="276"/>
        <end position="317"/>
    </location>
</feature>
<sequence>MRCLSRPLRFVGAVALIVSFAAPVSAADPAFLSDVAPVLVSRCVSCHGGVKARGAYKLDTFDNLLNPGSSDAKPVVPGKPEESALYQRLIAPDPKERMPPGDDSLSADEIAAVKRWIAAGGTFDGADRAVALKGILPPRKHPTPPEKYPAAAPVFALAVSPDGKELAASGVNEVTVWDAANGKLLRRLPRLPARIHALAYTADGKHLLVGGGTAGEYGEVALVDAKTGARVRVFGTFDDIVLAVAFSADGKLVAAGSADRTARGFHFADGKEAWRASLHSDWITGVAFSPDGKWVATSSKDRTVKVLEAGTGKLFTTFNGHRRQYAPHVGQLEVYAVAFDSAGTALSVGGGAAIRAWEPIKTQDENGSAADMEERFKKAGHTRYLEFPAGKPVFALALGDGHTFSAGGDGLLREHDIASGKLVREYPKHNDWIFAVATHSGAGRVATGGFDGTVRVWDTKTGNAITSFVAAPGFAK</sequence>
<dbReference type="CDD" id="cd00200">
    <property type="entry name" value="WD40"/>
    <property type="match status" value="1"/>
</dbReference>
<keyword evidence="11" id="KW-1185">Reference proteome</keyword>
<evidence type="ECO:0000256" key="6">
    <source>
        <dbReference type="PROSITE-ProRule" id="PRU00221"/>
    </source>
</evidence>
<dbReference type="SUPFAM" id="SSF46626">
    <property type="entry name" value="Cytochrome c"/>
    <property type="match status" value="1"/>
</dbReference>
<evidence type="ECO:0000256" key="4">
    <source>
        <dbReference type="ARBA" id="ARBA00022737"/>
    </source>
</evidence>
<keyword evidence="5 7" id="KW-0408">Iron</keyword>
<accession>A0ABS5BWN3</accession>
<dbReference type="Pfam" id="PF00400">
    <property type="entry name" value="WD40"/>
    <property type="match status" value="3"/>
</dbReference>
<dbReference type="InterPro" id="IPR036909">
    <property type="entry name" value="Cyt_c-like_dom_sf"/>
</dbReference>
<dbReference type="InterPro" id="IPR019775">
    <property type="entry name" value="WD40_repeat_CS"/>
</dbReference>
<evidence type="ECO:0000259" key="9">
    <source>
        <dbReference type="PROSITE" id="PS51007"/>
    </source>
</evidence>
<evidence type="ECO:0000256" key="5">
    <source>
        <dbReference type="ARBA" id="ARBA00023004"/>
    </source>
</evidence>
<dbReference type="InterPro" id="IPR011047">
    <property type="entry name" value="Quinoprotein_ADH-like_sf"/>
</dbReference>
<dbReference type="PROSITE" id="PS50294">
    <property type="entry name" value="WD_REPEATS_REGION"/>
    <property type="match status" value="2"/>
</dbReference>
<keyword evidence="3 7" id="KW-0479">Metal-binding</keyword>
<feature type="signal peptide" evidence="8">
    <location>
        <begin position="1"/>
        <end position="26"/>
    </location>
</feature>
<keyword evidence="4" id="KW-0677">Repeat</keyword>